<dbReference type="GeneID" id="83459352"/>
<feature type="transmembrane region" description="Helical" evidence="2">
    <location>
        <begin position="81"/>
        <end position="98"/>
    </location>
</feature>
<evidence type="ECO:0000256" key="1">
    <source>
        <dbReference type="ARBA" id="ARBA00009067"/>
    </source>
</evidence>
<feature type="transmembrane region" description="Helical" evidence="2">
    <location>
        <begin position="12"/>
        <end position="31"/>
    </location>
</feature>
<keyword evidence="5" id="KW-1185">Reference proteome</keyword>
<dbReference type="Proteomes" id="UP000831692">
    <property type="component" value="Plasmid pEIDB1"/>
</dbReference>
<feature type="transmembrane region" description="Helical" evidence="2">
    <location>
        <begin position="187"/>
        <end position="206"/>
    </location>
</feature>
<accession>A0ABM7XX85</accession>
<keyword evidence="2" id="KW-0472">Membrane</keyword>
<keyword evidence="4" id="KW-0378">Hydrolase</keyword>
<feature type="transmembrane region" description="Helical" evidence="2">
    <location>
        <begin position="164"/>
        <end position="182"/>
    </location>
</feature>
<keyword evidence="4" id="KW-0645">Protease</keyword>
<organism evidence="4 5">
    <name type="scientific">Enterococcus innesii</name>
    <dbReference type="NCBI Taxonomy" id="2839759"/>
    <lineage>
        <taxon>Bacteria</taxon>
        <taxon>Bacillati</taxon>
        <taxon>Bacillota</taxon>
        <taxon>Bacilli</taxon>
        <taxon>Lactobacillales</taxon>
        <taxon>Enterococcaceae</taxon>
        <taxon>Enterococcus</taxon>
    </lineage>
</organism>
<dbReference type="Pfam" id="PF02517">
    <property type="entry name" value="Rce1-like"/>
    <property type="match status" value="1"/>
</dbReference>
<dbReference type="EMBL" id="AP025636">
    <property type="protein sequence ID" value="BDG69765.1"/>
    <property type="molecule type" value="Genomic_DNA"/>
</dbReference>
<dbReference type="RefSeq" id="WP_244353491.1">
    <property type="nucleotide sequence ID" value="NZ_AP025636.1"/>
</dbReference>
<evidence type="ECO:0000256" key="2">
    <source>
        <dbReference type="SAM" id="Phobius"/>
    </source>
</evidence>
<feature type="transmembrane region" description="Helical" evidence="2">
    <location>
        <begin position="43"/>
        <end position="60"/>
    </location>
</feature>
<gene>
    <name evidence="4" type="ORF">ENLAB_33290</name>
</gene>
<keyword evidence="4" id="KW-0614">Plasmid</keyword>
<dbReference type="GO" id="GO:0008233">
    <property type="term" value="F:peptidase activity"/>
    <property type="evidence" value="ECO:0007669"/>
    <property type="project" value="UniProtKB-KW"/>
</dbReference>
<proteinExistence type="inferred from homology"/>
<evidence type="ECO:0000313" key="4">
    <source>
        <dbReference type="EMBL" id="BDG69765.1"/>
    </source>
</evidence>
<sequence length="207" mass="23569">MENNSTILSLKKVILLISWAVISLTISHGVIRSNFIHKLLENNQLGLNCIMIAAVYIFCMRELNQSVKKVNGKMVKESVKFFLILIIVNLLYMILVFGRFEVAPQNYSLGLLLSVLVIAPLREELFYRYLILSMAHSKLQKTIFAVISILLFFYGHRFAYGGNLLAMVQALFLGVATTCLYLKTKNIIPSIILHFSYNLFIIVLSLM</sequence>
<dbReference type="GO" id="GO:0006508">
    <property type="term" value="P:proteolysis"/>
    <property type="evidence" value="ECO:0007669"/>
    <property type="project" value="UniProtKB-KW"/>
</dbReference>
<evidence type="ECO:0000313" key="5">
    <source>
        <dbReference type="Proteomes" id="UP000831692"/>
    </source>
</evidence>
<protein>
    <submittedName>
        <fullName evidence="4">CAAX amino protease</fullName>
    </submittedName>
</protein>
<comment type="similarity">
    <text evidence="1">Belongs to the UPF0177 family.</text>
</comment>
<name>A0ABM7XX85_9ENTE</name>
<feature type="transmembrane region" description="Helical" evidence="2">
    <location>
        <begin position="142"/>
        <end position="158"/>
    </location>
</feature>
<keyword evidence="2" id="KW-0812">Transmembrane</keyword>
<keyword evidence="2" id="KW-1133">Transmembrane helix</keyword>
<geneLocation type="plasmid" evidence="4 5">
    <name>pEIDB1</name>
</geneLocation>
<evidence type="ECO:0000259" key="3">
    <source>
        <dbReference type="Pfam" id="PF02517"/>
    </source>
</evidence>
<reference evidence="4 5" key="1">
    <citation type="submission" date="2022-03" db="EMBL/GenBank/DDBJ databases">
        <title>Complete genome sequence of Enterococcus innesii DB-1.</title>
        <authorList>
            <person name="Fukuda D."/>
            <person name="Nolasco-Hipolito C."/>
        </authorList>
    </citation>
    <scope>NUCLEOTIDE SEQUENCE [LARGE SCALE GENOMIC DNA]</scope>
    <source>
        <strain evidence="4 5">DB-1</strain>
        <plasmid evidence="4 5">pEIDB1</plasmid>
    </source>
</reference>
<dbReference type="InterPro" id="IPR003675">
    <property type="entry name" value="Rce1/LyrA-like_dom"/>
</dbReference>
<feature type="domain" description="CAAX prenyl protease 2/Lysostaphin resistance protein A-like" evidence="3">
    <location>
        <begin position="109"/>
        <end position="200"/>
    </location>
</feature>